<evidence type="ECO:0000313" key="2">
    <source>
        <dbReference type="Proteomes" id="UP000233781"/>
    </source>
</evidence>
<name>A0A2N3YIP4_9MICO</name>
<dbReference type="Pfam" id="PF10604">
    <property type="entry name" value="Polyketide_cyc2"/>
    <property type="match status" value="1"/>
</dbReference>
<gene>
    <name evidence="1" type="ORF">ATL31_1544</name>
</gene>
<accession>A0A2N3YIP4</accession>
<dbReference type="Gene3D" id="3.30.530.20">
    <property type="match status" value="1"/>
</dbReference>
<dbReference type="OrthoDB" id="3371087at2"/>
<dbReference type="InterPro" id="IPR019587">
    <property type="entry name" value="Polyketide_cyclase/dehydratase"/>
</dbReference>
<comment type="caution">
    <text evidence="1">The sequence shown here is derived from an EMBL/GenBank/DDBJ whole genome shotgun (WGS) entry which is preliminary data.</text>
</comment>
<protein>
    <submittedName>
        <fullName evidence="1">Carbon monoxide dehydrogenase subunit G</fullName>
    </submittedName>
</protein>
<reference evidence="1 2" key="1">
    <citation type="submission" date="2017-12" db="EMBL/GenBank/DDBJ databases">
        <title>Sequencing the genomes of 1000 Actinobacteria strains.</title>
        <authorList>
            <person name="Klenk H.-P."/>
        </authorList>
    </citation>
    <scope>NUCLEOTIDE SEQUENCE [LARGE SCALE GENOMIC DNA]</scope>
    <source>
        <strain evidence="1 2">DSM 12806</strain>
    </source>
</reference>
<organism evidence="1 2">
    <name type="scientific">Phycicoccus duodecadis</name>
    <dbReference type="NCBI Taxonomy" id="173053"/>
    <lineage>
        <taxon>Bacteria</taxon>
        <taxon>Bacillati</taxon>
        <taxon>Actinomycetota</taxon>
        <taxon>Actinomycetes</taxon>
        <taxon>Micrococcales</taxon>
        <taxon>Intrasporangiaceae</taxon>
        <taxon>Phycicoccus</taxon>
    </lineage>
</organism>
<dbReference type="SUPFAM" id="SSF55961">
    <property type="entry name" value="Bet v1-like"/>
    <property type="match status" value="1"/>
</dbReference>
<dbReference type="RefSeq" id="WP_101395250.1">
    <property type="nucleotide sequence ID" value="NZ_PJNE01000001.1"/>
</dbReference>
<dbReference type="Proteomes" id="UP000233781">
    <property type="component" value="Unassembled WGS sequence"/>
</dbReference>
<keyword evidence="2" id="KW-1185">Reference proteome</keyword>
<proteinExistence type="predicted"/>
<dbReference type="EMBL" id="PJNE01000001">
    <property type="protein sequence ID" value="PKW26726.1"/>
    <property type="molecule type" value="Genomic_DNA"/>
</dbReference>
<evidence type="ECO:0000313" key="1">
    <source>
        <dbReference type="EMBL" id="PKW26726.1"/>
    </source>
</evidence>
<dbReference type="AlphaFoldDB" id="A0A2N3YIP4"/>
<dbReference type="InterPro" id="IPR023393">
    <property type="entry name" value="START-like_dom_sf"/>
</dbReference>
<sequence>MTTTVERTIRTSAAPEVVFPYLVDFRNATEWDAGTDSCERVSGDGGVGTVYKNVSTFAGNSVELEYTTEKVAEPEFVIVGRNRSTTSHDTITVRPDGTGSSVTYRADFDFSGPARFLGPIMKPLLERLGDRTAAQLKETLDRR</sequence>